<dbReference type="PRINTS" id="PR00081">
    <property type="entry name" value="GDHRDH"/>
</dbReference>
<evidence type="ECO:0000256" key="2">
    <source>
        <dbReference type="ARBA" id="ARBA00023002"/>
    </source>
</evidence>
<keyword evidence="2" id="KW-0560">Oxidoreductase</keyword>
<dbReference type="GO" id="GO:0016491">
    <property type="term" value="F:oxidoreductase activity"/>
    <property type="evidence" value="ECO:0007669"/>
    <property type="project" value="UniProtKB-KW"/>
</dbReference>
<dbReference type="InterPro" id="IPR057326">
    <property type="entry name" value="KR_dom"/>
</dbReference>
<reference evidence="4 5" key="1">
    <citation type="submission" date="2020-03" db="EMBL/GenBank/DDBJ databases">
        <authorList>
            <consortium name="Genoscope - CEA"/>
            <person name="William W."/>
        </authorList>
    </citation>
    <scope>NUCLEOTIDE SEQUENCE [LARGE SCALE GENOMIC DNA]</scope>
    <source>
        <strain evidence="5">DSM 16959</strain>
    </source>
</reference>
<dbReference type="SMART" id="SM00822">
    <property type="entry name" value="PKS_KR"/>
    <property type="match status" value="1"/>
</dbReference>
<dbReference type="InterPro" id="IPR020904">
    <property type="entry name" value="Sc_DH/Rdtase_CS"/>
</dbReference>
<dbReference type="AlphaFoldDB" id="A0A6S6XT67"/>
<dbReference type="PANTHER" id="PTHR43639">
    <property type="entry name" value="OXIDOREDUCTASE, SHORT-CHAIN DEHYDROGENASE/REDUCTASE FAMILY (AFU_ORTHOLOGUE AFUA_5G02870)"/>
    <property type="match status" value="1"/>
</dbReference>
<dbReference type="KEGG" id="doe:DENOEST_0780"/>
<dbReference type="NCBIfam" id="NF005893">
    <property type="entry name" value="PRK07856.1"/>
    <property type="match status" value="1"/>
</dbReference>
<dbReference type="CDD" id="cd05233">
    <property type="entry name" value="SDR_c"/>
    <property type="match status" value="1"/>
</dbReference>
<feature type="domain" description="Ketoreductase" evidence="3">
    <location>
        <begin position="21"/>
        <end position="200"/>
    </location>
</feature>
<dbReference type="Gene3D" id="3.40.50.720">
    <property type="entry name" value="NAD(P)-binding Rossmann-like Domain"/>
    <property type="match status" value="1"/>
</dbReference>
<name>A0A6S6XT67_9PROT</name>
<dbReference type="Proteomes" id="UP000515733">
    <property type="component" value="Chromosome"/>
</dbReference>
<dbReference type="InterPro" id="IPR036291">
    <property type="entry name" value="NAD(P)-bd_dom_sf"/>
</dbReference>
<keyword evidence="5" id="KW-1185">Reference proteome</keyword>
<comment type="similarity">
    <text evidence="1">Belongs to the short-chain dehydrogenases/reductases (SDR) family.</text>
</comment>
<dbReference type="Pfam" id="PF13561">
    <property type="entry name" value="adh_short_C2"/>
    <property type="match status" value="1"/>
</dbReference>
<sequence length="271" mass="28605">MRLAAQPQQLNMTDTFDYRGKVVLVTGGTKGIGRTFAESFLKAGATVVICGRNAPETLPCHDNNNAEFLSLDVRDVDAVNDLFAKIVERHGRLDVVVNNAGGAPPTDAATASPRFHESIIRLNLIAPLHIAQKANTIMQQQDSGGVIVFIGSIAAHRPSPGVAAYSAAKAGIVHLVKTLAFEWAPKVRTVSISPGLVRTEETDRLYSGDEAGVAAVNATIPMGRMANPEDIANACLFVASPLAQYVSGVDLLIHGGGEKPAFLEAWGAEKG</sequence>
<organism evidence="4 5">
    <name type="scientific">Denitratisoma oestradiolicum</name>
    <dbReference type="NCBI Taxonomy" id="311182"/>
    <lineage>
        <taxon>Bacteria</taxon>
        <taxon>Pseudomonadati</taxon>
        <taxon>Pseudomonadota</taxon>
        <taxon>Betaproteobacteria</taxon>
        <taxon>Nitrosomonadales</taxon>
        <taxon>Sterolibacteriaceae</taxon>
        <taxon>Denitratisoma</taxon>
    </lineage>
</organism>
<dbReference type="FunFam" id="3.40.50.720:FF:000084">
    <property type="entry name" value="Short-chain dehydrogenase reductase"/>
    <property type="match status" value="1"/>
</dbReference>
<evidence type="ECO:0000259" key="3">
    <source>
        <dbReference type="SMART" id="SM00822"/>
    </source>
</evidence>
<evidence type="ECO:0000313" key="4">
    <source>
        <dbReference type="EMBL" id="CAB1367945.1"/>
    </source>
</evidence>
<proteinExistence type="inferred from homology"/>
<gene>
    <name evidence="4" type="ORF">DENOEST_0780</name>
</gene>
<dbReference type="PROSITE" id="PS00061">
    <property type="entry name" value="ADH_SHORT"/>
    <property type="match status" value="1"/>
</dbReference>
<evidence type="ECO:0000256" key="1">
    <source>
        <dbReference type="ARBA" id="ARBA00006484"/>
    </source>
</evidence>
<dbReference type="EMBL" id="LR778301">
    <property type="protein sequence ID" value="CAB1367945.1"/>
    <property type="molecule type" value="Genomic_DNA"/>
</dbReference>
<dbReference type="PRINTS" id="PR00080">
    <property type="entry name" value="SDRFAMILY"/>
</dbReference>
<dbReference type="InterPro" id="IPR002347">
    <property type="entry name" value="SDR_fam"/>
</dbReference>
<dbReference type="SUPFAM" id="SSF51735">
    <property type="entry name" value="NAD(P)-binding Rossmann-fold domains"/>
    <property type="match status" value="1"/>
</dbReference>
<protein>
    <submittedName>
        <fullName evidence="4">Short chain dehydrogenase</fullName>
    </submittedName>
</protein>
<dbReference type="PANTHER" id="PTHR43639:SF1">
    <property type="entry name" value="SHORT-CHAIN DEHYDROGENASE_REDUCTASE FAMILY PROTEIN"/>
    <property type="match status" value="1"/>
</dbReference>
<accession>A0A6S6XT67</accession>
<evidence type="ECO:0000313" key="5">
    <source>
        <dbReference type="Proteomes" id="UP000515733"/>
    </source>
</evidence>